<reference evidence="2 3" key="1">
    <citation type="journal article" date="2019" name="Emerg. Microbes Infect.">
        <title>Comprehensive subspecies identification of 175 nontuberculous mycobacteria species based on 7547 genomic profiles.</title>
        <authorList>
            <person name="Matsumoto Y."/>
            <person name="Kinjo T."/>
            <person name="Motooka D."/>
            <person name="Nabeya D."/>
            <person name="Jung N."/>
            <person name="Uechi K."/>
            <person name="Horii T."/>
            <person name="Iida T."/>
            <person name="Fujita J."/>
            <person name="Nakamura S."/>
        </authorList>
    </citation>
    <scope>NUCLEOTIDE SEQUENCE [LARGE SCALE GENOMIC DNA]</scope>
    <source>
        <strain evidence="2 3">JCM 6370</strain>
    </source>
</reference>
<keyword evidence="1" id="KW-0472">Membrane</keyword>
<accession>A0A7I7UED3</accession>
<evidence type="ECO:0000313" key="3">
    <source>
        <dbReference type="Proteomes" id="UP000467252"/>
    </source>
</evidence>
<organism evidence="2 3">
    <name type="scientific">Mycolicibacterium pulveris</name>
    <name type="common">Mycobacterium pulveris</name>
    <dbReference type="NCBI Taxonomy" id="36813"/>
    <lineage>
        <taxon>Bacteria</taxon>
        <taxon>Bacillati</taxon>
        <taxon>Actinomycetota</taxon>
        <taxon>Actinomycetes</taxon>
        <taxon>Mycobacteriales</taxon>
        <taxon>Mycobacteriaceae</taxon>
        <taxon>Mycolicibacterium</taxon>
    </lineage>
</organism>
<dbReference type="Proteomes" id="UP000467252">
    <property type="component" value="Chromosome"/>
</dbReference>
<sequence length="68" mass="7034">MATGRVGALGVLVVALVVAGRQALRVPKGPLALALASGALAAAALISYFLATQHQIVAVAERWRRCIR</sequence>
<evidence type="ECO:0000256" key="1">
    <source>
        <dbReference type="SAM" id="Phobius"/>
    </source>
</evidence>
<name>A0A7I7UED3_MYCPV</name>
<dbReference type="RefSeq" id="WP_235674467.1">
    <property type="nucleotide sequence ID" value="NZ_AP022599.1"/>
</dbReference>
<dbReference type="AlphaFoldDB" id="A0A7I7UED3"/>
<feature type="transmembrane region" description="Helical" evidence="1">
    <location>
        <begin position="33"/>
        <end position="51"/>
    </location>
</feature>
<proteinExistence type="predicted"/>
<keyword evidence="3" id="KW-1185">Reference proteome</keyword>
<gene>
    <name evidence="2" type="ORF">MPUL_10020</name>
</gene>
<keyword evidence="1" id="KW-0812">Transmembrane</keyword>
<keyword evidence="1" id="KW-1133">Transmembrane helix</keyword>
<evidence type="ECO:0000313" key="2">
    <source>
        <dbReference type="EMBL" id="BBY79844.1"/>
    </source>
</evidence>
<dbReference type="EMBL" id="AP022599">
    <property type="protein sequence ID" value="BBY79844.1"/>
    <property type="molecule type" value="Genomic_DNA"/>
</dbReference>
<protein>
    <submittedName>
        <fullName evidence="2">Uncharacterized protein</fullName>
    </submittedName>
</protein>